<organism evidence="3 4">
    <name type="scientific">Aspergillus sydowii CBS 593.65</name>
    <dbReference type="NCBI Taxonomy" id="1036612"/>
    <lineage>
        <taxon>Eukaryota</taxon>
        <taxon>Fungi</taxon>
        <taxon>Dikarya</taxon>
        <taxon>Ascomycota</taxon>
        <taxon>Pezizomycotina</taxon>
        <taxon>Eurotiomycetes</taxon>
        <taxon>Eurotiomycetidae</taxon>
        <taxon>Eurotiales</taxon>
        <taxon>Aspergillaceae</taxon>
        <taxon>Aspergillus</taxon>
        <taxon>Aspergillus subgen. Nidulantes</taxon>
    </lineage>
</organism>
<dbReference type="InterPro" id="IPR038595">
    <property type="entry name" value="LOR_sf"/>
</dbReference>
<dbReference type="OrthoDB" id="97518at2759"/>
<dbReference type="EMBL" id="KV878591">
    <property type="protein sequence ID" value="OJJ55933.1"/>
    <property type="molecule type" value="Genomic_DNA"/>
</dbReference>
<evidence type="ECO:0000313" key="4">
    <source>
        <dbReference type="Proteomes" id="UP000184356"/>
    </source>
</evidence>
<dbReference type="STRING" id="1036612.A0A1L9T9F9"/>
<dbReference type="RefSeq" id="XP_040699739.1">
    <property type="nucleotide sequence ID" value="XM_040847583.1"/>
</dbReference>
<dbReference type="InterPro" id="IPR025659">
    <property type="entry name" value="Tubby-like_C"/>
</dbReference>
<accession>A0A1L9T9F9</accession>
<dbReference type="VEuPathDB" id="FungiDB:ASPSYDRAFT_48207"/>
<name>A0A1L9T9F9_9EURO</name>
<keyword evidence="4" id="KW-1185">Reference proteome</keyword>
<feature type="region of interest" description="Disordered" evidence="2">
    <location>
        <begin position="98"/>
        <end position="118"/>
    </location>
</feature>
<dbReference type="InterPro" id="IPR007612">
    <property type="entry name" value="LOR"/>
</dbReference>
<dbReference type="Proteomes" id="UP000184356">
    <property type="component" value="Unassembled WGS sequence"/>
</dbReference>
<sequence>MESLTPLKQPIAIRAEHVAPSTTTIRVKQHSASWSSSNFTITAQPTPATPEPAKLFAVDGDFASWSQRRRFCDASGLPLFEISRKDLGVTYYLHLPGEGKRRQGGSTSTSSKKEEESERIATIVPKYSALKDKFDVHFRNAAADGEETVLEVRGQNIWKSKTHVYHRGHLVMVVRLTDMVSVYIPGKRPSWEVVVAGGMDLSLASVLAVLLAMMLYSSSGKGTAPASNPGPMVDSTAKG</sequence>
<evidence type="ECO:0008006" key="5">
    <source>
        <dbReference type="Google" id="ProtNLM"/>
    </source>
</evidence>
<evidence type="ECO:0000256" key="2">
    <source>
        <dbReference type="SAM" id="MobiDB-lite"/>
    </source>
</evidence>
<protein>
    <recommendedName>
        <fullName evidence="5">Tubby C-terminal domain-containing protein</fullName>
    </recommendedName>
</protein>
<feature type="region of interest" description="Disordered" evidence="2">
    <location>
        <begin position="219"/>
        <end position="239"/>
    </location>
</feature>
<dbReference type="Gene3D" id="2.40.160.200">
    <property type="entry name" value="LURP1-related"/>
    <property type="match status" value="1"/>
</dbReference>
<dbReference type="AlphaFoldDB" id="A0A1L9T9F9"/>
<dbReference type="Pfam" id="PF04525">
    <property type="entry name" value="LOR"/>
    <property type="match status" value="1"/>
</dbReference>
<proteinExistence type="inferred from homology"/>
<evidence type="ECO:0000313" key="3">
    <source>
        <dbReference type="EMBL" id="OJJ55933.1"/>
    </source>
</evidence>
<dbReference type="SUPFAM" id="SSF54518">
    <property type="entry name" value="Tubby C-terminal domain-like"/>
    <property type="match status" value="1"/>
</dbReference>
<comment type="similarity">
    <text evidence="1">Belongs to the LOR family.</text>
</comment>
<gene>
    <name evidence="3" type="ORF">ASPSYDRAFT_48207</name>
</gene>
<reference evidence="4" key="1">
    <citation type="journal article" date="2017" name="Genome Biol.">
        <title>Comparative genomics reveals high biological diversity and specific adaptations in the industrially and medically important fungal genus Aspergillus.</title>
        <authorList>
            <person name="de Vries R.P."/>
            <person name="Riley R."/>
            <person name="Wiebenga A."/>
            <person name="Aguilar-Osorio G."/>
            <person name="Amillis S."/>
            <person name="Uchima C.A."/>
            <person name="Anderluh G."/>
            <person name="Asadollahi M."/>
            <person name="Askin M."/>
            <person name="Barry K."/>
            <person name="Battaglia E."/>
            <person name="Bayram O."/>
            <person name="Benocci T."/>
            <person name="Braus-Stromeyer S.A."/>
            <person name="Caldana C."/>
            <person name="Canovas D."/>
            <person name="Cerqueira G.C."/>
            <person name="Chen F."/>
            <person name="Chen W."/>
            <person name="Choi C."/>
            <person name="Clum A."/>
            <person name="Dos Santos R.A."/>
            <person name="Damasio A.R."/>
            <person name="Diallinas G."/>
            <person name="Emri T."/>
            <person name="Fekete E."/>
            <person name="Flipphi M."/>
            <person name="Freyberg S."/>
            <person name="Gallo A."/>
            <person name="Gournas C."/>
            <person name="Habgood R."/>
            <person name="Hainaut M."/>
            <person name="Harispe M.L."/>
            <person name="Henrissat B."/>
            <person name="Hilden K.S."/>
            <person name="Hope R."/>
            <person name="Hossain A."/>
            <person name="Karabika E."/>
            <person name="Karaffa L."/>
            <person name="Karanyi Z."/>
            <person name="Krasevec N."/>
            <person name="Kuo A."/>
            <person name="Kusch H."/>
            <person name="LaButti K."/>
            <person name="Lagendijk E.L."/>
            <person name="Lapidus A."/>
            <person name="Levasseur A."/>
            <person name="Lindquist E."/>
            <person name="Lipzen A."/>
            <person name="Logrieco A.F."/>
            <person name="MacCabe A."/>
            <person name="Maekelae M.R."/>
            <person name="Malavazi I."/>
            <person name="Melin P."/>
            <person name="Meyer V."/>
            <person name="Mielnichuk N."/>
            <person name="Miskei M."/>
            <person name="Molnar A.P."/>
            <person name="Mule G."/>
            <person name="Ngan C.Y."/>
            <person name="Orejas M."/>
            <person name="Orosz E."/>
            <person name="Ouedraogo J.P."/>
            <person name="Overkamp K.M."/>
            <person name="Park H.-S."/>
            <person name="Perrone G."/>
            <person name="Piumi F."/>
            <person name="Punt P.J."/>
            <person name="Ram A.F."/>
            <person name="Ramon A."/>
            <person name="Rauscher S."/>
            <person name="Record E."/>
            <person name="Riano-Pachon D.M."/>
            <person name="Robert V."/>
            <person name="Roehrig J."/>
            <person name="Ruller R."/>
            <person name="Salamov A."/>
            <person name="Salih N.S."/>
            <person name="Samson R.A."/>
            <person name="Sandor E."/>
            <person name="Sanguinetti M."/>
            <person name="Schuetze T."/>
            <person name="Sepcic K."/>
            <person name="Shelest E."/>
            <person name="Sherlock G."/>
            <person name="Sophianopoulou V."/>
            <person name="Squina F.M."/>
            <person name="Sun H."/>
            <person name="Susca A."/>
            <person name="Todd R.B."/>
            <person name="Tsang A."/>
            <person name="Unkles S.E."/>
            <person name="van de Wiele N."/>
            <person name="van Rossen-Uffink D."/>
            <person name="Oliveira J.V."/>
            <person name="Vesth T.C."/>
            <person name="Visser J."/>
            <person name="Yu J.-H."/>
            <person name="Zhou M."/>
            <person name="Andersen M.R."/>
            <person name="Archer D.B."/>
            <person name="Baker S.E."/>
            <person name="Benoit I."/>
            <person name="Brakhage A.A."/>
            <person name="Braus G.H."/>
            <person name="Fischer R."/>
            <person name="Frisvad J.C."/>
            <person name="Goldman G.H."/>
            <person name="Houbraken J."/>
            <person name="Oakley B."/>
            <person name="Pocsi I."/>
            <person name="Scazzocchio C."/>
            <person name="Seiboth B."/>
            <person name="vanKuyk P.A."/>
            <person name="Wortman J."/>
            <person name="Dyer P.S."/>
            <person name="Grigoriev I.V."/>
        </authorList>
    </citation>
    <scope>NUCLEOTIDE SEQUENCE [LARGE SCALE GENOMIC DNA]</scope>
    <source>
        <strain evidence="4">CBS 593.65</strain>
    </source>
</reference>
<dbReference type="GeneID" id="63763656"/>
<evidence type="ECO:0000256" key="1">
    <source>
        <dbReference type="ARBA" id="ARBA00005437"/>
    </source>
</evidence>